<comment type="caution">
    <text evidence="2">The sequence shown here is derived from an EMBL/GenBank/DDBJ whole genome shotgun (WGS) entry which is preliminary data.</text>
</comment>
<dbReference type="InterPro" id="IPR002718">
    <property type="entry name" value="OMP_Helicobacter"/>
</dbReference>
<evidence type="ECO:0000313" key="3">
    <source>
        <dbReference type="Proteomes" id="UP001595783"/>
    </source>
</evidence>
<keyword evidence="1" id="KW-1133">Transmembrane helix</keyword>
<dbReference type="Pfam" id="PF01856">
    <property type="entry name" value="HP_OMP"/>
    <property type="match status" value="1"/>
</dbReference>
<reference evidence="3" key="1">
    <citation type="journal article" date="2019" name="Int. J. Syst. Evol. Microbiol.">
        <title>The Global Catalogue of Microorganisms (GCM) 10K type strain sequencing project: providing services to taxonomists for standard genome sequencing and annotation.</title>
        <authorList>
            <consortium name="The Broad Institute Genomics Platform"/>
            <consortium name="The Broad Institute Genome Sequencing Center for Infectious Disease"/>
            <person name="Wu L."/>
            <person name="Ma J."/>
        </authorList>
    </citation>
    <scope>NUCLEOTIDE SEQUENCE [LARGE SCALE GENOMIC DNA]</scope>
    <source>
        <strain evidence="3">CCUG 53816</strain>
    </source>
</reference>
<proteinExistence type="predicted"/>
<organism evidence="2 3">
    <name type="scientific">Helicobacter baculiformis</name>
    <dbReference type="NCBI Taxonomy" id="427351"/>
    <lineage>
        <taxon>Bacteria</taxon>
        <taxon>Pseudomonadati</taxon>
        <taxon>Campylobacterota</taxon>
        <taxon>Epsilonproteobacteria</taxon>
        <taxon>Campylobacterales</taxon>
        <taxon>Helicobacteraceae</taxon>
        <taxon>Helicobacter</taxon>
    </lineage>
</organism>
<protein>
    <submittedName>
        <fullName evidence="2">Outer membrane beta-barrel protein</fullName>
    </submittedName>
</protein>
<evidence type="ECO:0000256" key="1">
    <source>
        <dbReference type="SAM" id="Phobius"/>
    </source>
</evidence>
<feature type="transmembrane region" description="Helical" evidence="1">
    <location>
        <begin position="139"/>
        <end position="157"/>
    </location>
</feature>
<keyword evidence="1" id="KW-0472">Membrane</keyword>
<evidence type="ECO:0000313" key="2">
    <source>
        <dbReference type="EMBL" id="MFC3847199.1"/>
    </source>
</evidence>
<feature type="transmembrane region" description="Helical" evidence="1">
    <location>
        <begin position="169"/>
        <end position="187"/>
    </location>
</feature>
<keyword evidence="3" id="KW-1185">Reference proteome</keyword>
<sequence length="224" mass="25172">MGNNLKRARIVLLSCGVGLALGAQESMWLKEQDTYARLYNQRQQLKLKNGGYFGIGFGVISIKKDYKNTKLESFPVILSLKGGLQTFFKNYIGIRGFMALDLATSEVNWQSRFNPSDSFYGMASVGLEIPMEISLTRSYKHFLGVYGGIGLGAVLYADNANFSFRNKQFIYTAGLIAQGGITLTLYTKHRIEAGLKLLPTNKTLLASERFETSLMFHCMYIYKF</sequence>
<accession>A0ABV7ZF60</accession>
<dbReference type="EMBL" id="JBHRZO010000006">
    <property type="protein sequence ID" value="MFC3847199.1"/>
    <property type="molecule type" value="Genomic_DNA"/>
</dbReference>
<dbReference type="RefSeq" id="WP_104751758.1">
    <property type="nucleotide sequence ID" value="NZ_FZMF01000005.1"/>
</dbReference>
<keyword evidence="1" id="KW-0812">Transmembrane</keyword>
<name>A0ABV7ZF60_9HELI</name>
<gene>
    <name evidence="2" type="ORF">ACFOPX_01435</name>
</gene>
<dbReference type="Proteomes" id="UP001595783">
    <property type="component" value="Unassembled WGS sequence"/>
</dbReference>